<keyword evidence="1" id="KW-0472">Membrane</keyword>
<gene>
    <name evidence="3" type="ORF">DFJ67_4462</name>
</gene>
<dbReference type="Proteomes" id="UP000256913">
    <property type="component" value="Unassembled WGS sequence"/>
</dbReference>
<dbReference type="Pfam" id="PF23636">
    <property type="entry name" value="DUF7144"/>
    <property type="match status" value="1"/>
</dbReference>
<feature type="transmembrane region" description="Helical" evidence="1">
    <location>
        <begin position="23"/>
        <end position="52"/>
    </location>
</feature>
<keyword evidence="1" id="KW-1133">Transmembrane helix</keyword>
<evidence type="ECO:0000259" key="2">
    <source>
        <dbReference type="Pfam" id="PF23636"/>
    </source>
</evidence>
<protein>
    <recommendedName>
        <fullName evidence="2">DUF7144 domain-containing protein</fullName>
    </recommendedName>
</protein>
<dbReference type="AlphaFoldDB" id="A0A3D9ZP96"/>
<feature type="transmembrane region" description="Helical" evidence="1">
    <location>
        <begin position="96"/>
        <end position="115"/>
    </location>
</feature>
<name>A0A3D9ZP96_9ACTN</name>
<dbReference type="InterPro" id="IPR055568">
    <property type="entry name" value="DUF7144"/>
</dbReference>
<comment type="caution">
    <text evidence="3">The sequence shown here is derived from an EMBL/GenBank/DDBJ whole genome shotgun (WGS) entry which is preliminary data.</text>
</comment>
<feature type="transmembrane region" description="Helical" evidence="1">
    <location>
        <begin position="121"/>
        <end position="140"/>
    </location>
</feature>
<proteinExistence type="predicted"/>
<reference evidence="3 4" key="1">
    <citation type="submission" date="2018-08" db="EMBL/GenBank/DDBJ databases">
        <title>Sequencing the genomes of 1000 actinobacteria strains.</title>
        <authorList>
            <person name="Klenk H.-P."/>
        </authorList>
    </citation>
    <scope>NUCLEOTIDE SEQUENCE [LARGE SCALE GENOMIC DNA]</scope>
    <source>
        <strain evidence="3 4">DSM 44099</strain>
    </source>
</reference>
<keyword evidence="4" id="KW-1185">Reference proteome</keyword>
<sequence>MRERNTSEYRGDTMTRDTSSRQLWAASGSIFAAVVLIMMGLWQLVMGIVAVVRGSFFVVTQNYLYSFSTTGWGILHIVLGALAALAGLALFTGATWARAVGIFFAVLSATANFFFIPYYPFWSLLEIAMAVFVIWALAVWRPERSEMRSAPDDTGELRGTAHMR</sequence>
<feature type="domain" description="DUF7144" evidence="2">
    <location>
        <begin position="29"/>
        <end position="141"/>
    </location>
</feature>
<evidence type="ECO:0000313" key="4">
    <source>
        <dbReference type="Proteomes" id="UP000256913"/>
    </source>
</evidence>
<organism evidence="3 4">
    <name type="scientific">Asanoa ferruginea</name>
    <dbReference type="NCBI Taxonomy" id="53367"/>
    <lineage>
        <taxon>Bacteria</taxon>
        <taxon>Bacillati</taxon>
        <taxon>Actinomycetota</taxon>
        <taxon>Actinomycetes</taxon>
        <taxon>Micromonosporales</taxon>
        <taxon>Micromonosporaceae</taxon>
        <taxon>Asanoa</taxon>
    </lineage>
</organism>
<dbReference type="EMBL" id="QUMQ01000001">
    <property type="protein sequence ID" value="REF98444.1"/>
    <property type="molecule type" value="Genomic_DNA"/>
</dbReference>
<feature type="transmembrane region" description="Helical" evidence="1">
    <location>
        <begin position="72"/>
        <end position="91"/>
    </location>
</feature>
<evidence type="ECO:0000313" key="3">
    <source>
        <dbReference type="EMBL" id="REF98444.1"/>
    </source>
</evidence>
<accession>A0A3D9ZP96</accession>
<keyword evidence="1" id="KW-0812">Transmembrane</keyword>
<evidence type="ECO:0000256" key="1">
    <source>
        <dbReference type="SAM" id="Phobius"/>
    </source>
</evidence>